<dbReference type="Gene3D" id="1.10.357.140">
    <property type="entry name" value="UbiA prenyltransferase"/>
    <property type="match status" value="1"/>
</dbReference>
<feature type="transmembrane region" description="Helical" evidence="11">
    <location>
        <begin position="36"/>
        <end position="53"/>
    </location>
</feature>
<dbReference type="STRING" id="768679.TTX_0101"/>
<dbReference type="NCBIfam" id="TIGR01473">
    <property type="entry name" value="cyoE_ctaB"/>
    <property type="match status" value="1"/>
</dbReference>
<evidence type="ECO:0000256" key="5">
    <source>
        <dbReference type="ARBA" id="ARBA00022679"/>
    </source>
</evidence>
<dbReference type="InterPro" id="IPR006369">
    <property type="entry name" value="Protohaem_IX_farnesylTrfase"/>
</dbReference>
<dbReference type="PANTHER" id="PTHR43448:SF2">
    <property type="entry name" value="PROTOHEME IX FARNESYLTRANSFERASE, MITOCHONDRIAL"/>
    <property type="match status" value="1"/>
</dbReference>
<evidence type="ECO:0000256" key="3">
    <source>
        <dbReference type="ARBA" id="ARBA00004919"/>
    </source>
</evidence>
<protein>
    <recommendedName>
        <fullName evidence="11">Protoheme IX farnesyltransferase</fullName>
        <ecNumber evidence="11">2.5.1.141</ecNumber>
    </recommendedName>
    <alternativeName>
        <fullName evidence="11">Heme B farnesyltransferase</fullName>
    </alternativeName>
    <alternativeName>
        <fullName evidence="11">Heme O synthase</fullName>
    </alternativeName>
</protein>
<dbReference type="InterPro" id="IPR030470">
    <property type="entry name" value="UbiA_prenylTrfase_CS"/>
</dbReference>
<dbReference type="InterPro" id="IPR000537">
    <property type="entry name" value="UbiA_prenyltransferase"/>
</dbReference>
<evidence type="ECO:0000256" key="2">
    <source>
        <dbReference type="ARBA" id="ARBA00004651"/>
    </source>
</evidence>
<dbReference type="PROSITE" id="PS00943">
    <property type="entry name" value="UBIA"/>
    <property type="match status" value="1"/>
</dbReference>
<dbReference type="EC" id="2.5.1.141" evidence="11"/>
<keyword evidence="13" id="KW-1185">Reference proteome</keyword>
<feature type="transmembrane region" description="Helical" evidence="11">
    <location>
        <begin position="103"/>
        <end position="127"/>
    </location>
</feature>
<dbReference type="GO" id="GO:0008495">
    <property type="term" value="F:protoheme IX farnesyltransferase activity"/>
    <property type="evidence" value="ECO:0007669"/>
    <property type="project" value="UniProtKB-UniRule"/>
</dbReference>
<dbReference type="Pfam" id="PF01040">
    <property type="entry name" value="UbiA"/>
    <property type="match status" value="1"/>
</dbReference>
<feature type="transmembrane region" description="Helical" evidence="11">
    <location>
        <begin position="65"/>
        <end position="82"/>
    </location>
</feature>
<comment type="function">
    <text evidence="1 11">Converts heme B (protoheme IX) to heme O by substitution of the vinyl group on carbon 2 of heme B porphyrin ring with a hydroxyethyl farnesyl side group.</text>
</comment>
<keyword evidence="6 11" id="KW-0812">Transmembrane</keyword>
<feature type="transmembrane region" description="Helical" evidence="11">
    <location>
        <begin position="254"/>
        <end position="272"/>
    </location>
</feature>
<keyword evidence="7 11" id="KW-1133">Transmembrane helix</keyword>
<evidence type="ECO:0000256" key="7">
    <source>
        <dbReference type="ARBA" id="ARBA00022989"/>
    </source>
</evidence>
<dbReference type="UniPathway" id="UPA00834">
    <property type="reaction ID" value="UER00712"/>
</dbReference>
<dbReference type="PATRIC" id="fig|768679.9.peg.105"/>
<dbReference type="CDD" id="cd13957">
    <property type="entry name" value="PT_UbiA_Cox10"/>
    <property type="match status" value="1"/>
</dbReference>
<evidence type="ECO:0000256" key="11">
    <source>
        <dbReference type="HAMAP-Rule" id="MF_00154"/>
    </source>
</evidence>
<dbReference type="PANTHER" id="PTHR43448">
    <property type="entry name" value="PROTOHEME IX FARNESYLTRANSFERASE, MITOCHONDRIAL"/>
    <property type="match status" value="1"/>
</dbReference>
<evidence type="ECO:0000256" key="1">
    <source>
        <dbReference type="ARBA" id="ARBA00004019"/>
    </source>
</evidence>
<name>G4RME5_THETK</name>
<evidence type="ECO:0000256" key="10">
    <source>
        <dbReference type="ARBA" id="ARBA00047690"/>
    </source>
</evidence>
<comment type="catalytic activity">
    <reaction evidence="10 11">
        <text>heme b + (2E,6E)-farnesyl diphosphate + H2O = Fe(II)-heme o + diphosphate</text>
        <dbReference type="Rhea" id="RHEA:28070"/>
        <dbReference type="ChEBI" id="CHEBI:15377"/>
        <dbReference type="ChEBI" id="CHEBI:33019"/>
        <dbReference type="ChEBI" id="CHEBI:60344"/>
        <dbReference type="ChEBI" id="CHEBI:60530"/>
        <dbReference type="ChEBI" id="CHEBI:175763"/>
        <dbReference type="EC" id="2.5.1.141"/>
    </reaction>
</comment>
<evidence type="ECO:0000256" key="4">
    <source>
        <dbReference type="ARBA" id="ARBA00010223"/>
    </source>
</evidence>
<evidence type="ECO:0000313" key="13">
    <source>
        <dbReference type="Proteomes" id="UP000002654"/>
    </source>
</evidence>
<organism evidence="12 13">
    <name type="scientific">Thermoproteus tenax (strain ATCC 35583 / DSM 2078 / JCM 9277 / NBRC 100435 / Kra 1)</name>
    <dbReference type="NCBI Taxonomy" id="768679"/>
    <lineage>
        <taxon>Archaea</taxon>
        <taxon>Thermoproteota</taxon>
        <taxon>Thermoprotei</taxon>
        <taxon>Thermoproteales</taxon>
        <taxon>Thermoproteaceae</taxon>
        <taxon>Thermoproteus</taxon>
    </lineage>
</organism>
<feature type="transmembrane region" description="Helical" evidence="11">
    <location>
        <begin position="226"/>
        <end position="248"/>
    </location>
</feature>
<evidence type="ECO:0000313" key="12">
    <source>
        <dbReference type="EMBL" id="CCC80776.1"/>
    </source>
</evidence>
<dbReference type="eggNOG" id="arCOG00479">
    <property type="taxonomic scope" value="Archaea"/>
</dbReference>
<dbReference type="AlphaFoldDB" id="G4RME5"/>
<comment type="pathway">
    <text evidence="3 11">Porphyrin-containing compound metabolism; heme O biosynthesis; heme O from protoheme: step 1/1.</text>
</comment>
<keyword evidence="8 11" id="KW-0350">Heme biosynthesis</keyword>
<comment type="subcellular location">
    <subcellularLocation>
        <location evidence="2 11">Cell membrane</location>
        <topology evidence="2 11">Multi-pass membrane protein</topology>
    </subcellularLocation>
</comment>
<comment type="similarity">
    <text evidence="4">In the C-terminal section; belongs to the UbiA prenyltransferase family. Protoheme IX farnesyltransferase subfamily.</text>
</comment>
<dbReference type="HAMAP" id="MF_00154">
    <property type="entry name" value="CyoE_CtaB"/>
    <property type="match status" value="1"/>
</dbReference>
<comment type="similarity">
    <text evidence="11">Belongs to the UbiA prenyltransferase family. Protoheme IX farnesyltransferase subfamily.</text>
</comment>
<dbReference type="InterPro" id="IPR044878">
    <property type="entry name" value="UbiA_sf"/>
</dbReference>
<evidence type="ECO:0000256" key="9">
    <source>
        <dbReference type="ARBA" id="ARBA00023136"/>
    </source>
</evidence>
<dbReference type="Proteomes" id="UP000002654">
    <property type="component" value="Chromosome"/>
</dbReference>
<gene>
    <name evidence="12" type="primary">cyoE-1</name>
    <name evidence="11" type="synonym">ctaB</name>
    <name evidence="12" type="ordered locus">TTX_0101</name>
</gene>
<sequence>MIRPQYLFLQRIHLVSWSRPEIDVIRDYLILLKPKVIWLLILSSIMGYVYAALPEISWPRLLELAAVGLLSTGGSAAFNQYWERDIDARMRRTSLRPLPSGRLRPAAALVYSLAVSAAGFLLSYLWLGPIPTVAVVAGWLFYTVVYTILLKRRHWSNVLLGGFAGNAALLSGWLTAKPLTLEALLYSMAIYVWIPSHIWSLAYVYRQEYREAGVPMLTAMLSEDKAIALVAFLDIFSALYMWAVAFVYGGLLSALFMAPASALAIYLGLVALRERTDRAFWRVFKSSSPLLTFFFISLLI</sequence>
<dbReference type="HOGENOM" id="CLU_029631_0_1_2"/>
<dbReference type="PaxDb" id="768679-TTX_0101"/>
<feature type="transmembrane region" description="Helical" evidence="11">
    <location>
        <begin position="188"/>
        <end position="205"/>
    </location>
</feature>
<dbReference type="KEGG" id="ttn:TTX_0101"/>
<evidence type="ECO:0000256" key="8">
    <source>
        <dbReference type="ARBA" id="ARBA00023133"/>
    </source>
</evidence>
<feature type="transmembrane region" description="Helical" evidence="11">
    <location>
        <begin position="157"/>
        <end position="176"/>
    </location>
</feature>
<dbReference type="EMBL" id="FN869859">
    <property type="protein sequence ID" value="CCC80776.1"/>
    <property type="molecule type" value="Genomic_DNA"/>
</dbReference>
<dbReference type="GO" id="GO:0005886">
    <property type="term" value="C:plasma membrane"/>
    <property type="evidence" value="ECO:0007669"/>
    <property type="project" value="UniProtKB-SubCell"/>
</dbReference>
<accession>G4RME5</accession>
<reference evidence="12 13" key="1">
    <citation type="journal article" date="2011" name="PLoS ONE">
        <title>The complete genome sequence of Thermoproteus tenax: a physiologically versatile member of the Crenarchaeota.</title>
        <authorList>
            <person name="Siebers B."/>
            <person name="Zaparty M."/>
            <person name="Raddatz G."/>
            <person name="Tjaden B."/>
            <person name="Albers S.V."/>
            <person name="Bell S.D."/>
            <person name="Blombach F."/>
            <person name="Kletzin A."/>
            <person name="Kyrpides N."/>
            <person name="Lanz C."/>
            <person name="Plagens A."/>
            <person name="Rampp M."/>
            <person name="Rosinus A."/>
            <person name="von Jan M."/>
            <person name="Makarova K.S."/>
            <person name="Klenk H.P."/>
            <person name="Schuster S.C."/>
            <person name="Hensel R."/>
        </authorList>
    </citation>
    <scope>NUCLEOTIDE SEQUENCE [LARGE SCALE GENOMIC DNA]</scope>
    <source>
        <strain evidence="13">ATCC 35583 / DSM 2078 / JCM 9277 / NBRC 100435 / Kra 1</strain>
    </source>
</reference>
<keyword evidence="11" id="KW-1003">Cell membrane</keyword>
<dbReference type="GO" id="GO:0048034">
    <property type="term" value="P:heme O biosynthetic process"/>
    <property type="evidence" value="ECO:0007669"/>
    <property type="project" value="UniProtKB-UniRule"/>
</dbReference>
<evidence type="ECO:0000256" key="6">
    <source>
        <dbReference type="ARBA" id="ARBA00022692"/>
    </source>
</evidence>
<keyword evidence="5 11" id="KW-0808">Transferase</keyword>
<feature type="transmembrane region" description="Helical" evidence="11">
    <location>
        <begin position="133"/>
        <end position="150"/>
    </location>
</feature>
<comment type="miscellaneous">
    <text evidence="11">Carbon 2 of the heme B porphyrin ring is defined according to the Fischer nomenclature.</text>
</comment>
<keyword evidence="9 11" id="KW-0472">Membrane</keyword>
<proteinExistence type="inferred from homology"/>